<dbReference type="Proteomes" id="UP000276254">
    <property type="component" value="Chromosome"/>
</dbReference>
<evidence type="ECO:0000256" key="8">
    <source>
        <dbReference type="ARBA" id="ARBA00023002"/>
    </source>
</evidence>
<dbReference type="RefSeq" id="WP_121152188.1">
    <property type="nucleotide sequence ID" value="NZ_CP032829.1"/>
</dbReference>
<dbReference type="PANTHER" id="PTHR43872">
    <property type="entry name" value="MONOOXYGENASE, PUTATIVE (AFU_ORTHOLOGUE AFUA_8G02570)-RELATED"/>
    <property type="match status" value="1"/>
</dbReference>
<dbReference type="PANTHER" id="PTHR43872:SF1">
    <property type="entry name" value="MONOOXYGENASE, PUTATIVE (AFU_ORTHOLOGUE AFUA_8G02570)-RELATED"/>
    <property type="match status" value="1"/>
</dbReference>
<reference evidence="11 12" key="1">
    <citation type="submission" date="2018-09" db="EMBL/GenBank/DDBJ databases">
        <title>Sphingomonas peninsula sp. nov., isolated from fildes peninsula, Antarctic soil.</title>
        <authorList>
            <person name="Yingchao G."/>
        </authorList>
    </citation>
    <scope>NUCLEOTIDE SEQUENCE [LARGE SCALE GENOMIC DNA]</scope>
    <source>
        <strain evidence="11 12">YZ-8</strain>
    </source>
</reference>
<evidence type="ECO:0000256" key="1">
    <source>
        <dbReference type="ARBA" id="ARBA00001974"/>
    </source>
</evidence>
<dbReference type="FunFam" id="3.50.50.60:FF:000213">
    <property type="entry name" value="FAD-containing monooxygenase EthA"/>
    <property type="match status" value="1"/>
</dbReference>
<keyword evidence="12" id="KW-1185">Reference proteome</keyword>
<keyword evidence="8" id="KW-0560">Oxidoreductase</keyword>
<organism evidence="11 12">
    <name type="scientific">Sphingomonas paeninsulae</name>
    <dbReference type="NCBI Taxonomy" id="2319844"/>
    <lineage>
        <taxon>Bacteria</taxon>
        <taxon>Pseudomonadati</taxon>
        <taxon>Pseudomonadota</taxon>
        <taxon>Alphaproteobacteria</taxon>
        <taxon>Sphingomonadales</taxon>
        <taxon>Sphingomonadaceae</taxon>
        <taxon>Sphingomonas</taxon>
    </lineage>
</organism>
<dbReference type="GO" id="GO:0005886">
    <property type="term" value="C:plasma membrane"/>
    <property type="evidence" value="ECO:0007669"/>
    <property type="project" value="UniProtKB-SubCell"/>
</dbReference>
<dbReference type="EMBL" id="CP032829">
    <property type="protein sequence ID" value="AYJ85563.1"/>
    <property type="molecule type" value="Genomic_DNA"/>
</dbReference>
<gene>
    <name evidence="11" type="ORF">D3Y57_05685</name>
</gene>
<comment type="subcellular location">
    <subcellularLocation>
        <location evidence="2">Cell membrane</location>
    </subcellularLocation>
</comment>
<name>A0A494TEX8_SPHPE</name>
<evidence type="ECO:0000256" key="7">
    <source>
        <dbReference type="ARBA" id="ARBA00022857"/>
    </source>
</evidence>
<keyword evidence="10" id="KW-0472">Membrane</keyword>
<keyword evidence="9" id="KW-0503">Monooxygenase</keyword>
<dbReference type="PRINTS" id="PR00411">
    <property type="entry name" value="PNDRDTASEI"/>
</dbReference>
<dbReference type="AlphaFoldDB" id="A0A494TEX8"/>
<evidence type="ECO:0000256" key="2">
    <source>
        <dbReference type="ARBA" id="ARBA00004236"/>
    </source>
</evidence>
<evidence type="ECO:0000256" key="4">
    <source>
        <dbReference type="ARBA" id="ARBA00022475"/>
    </source>
</evidence>
<sequence>MEHLDVLIVGAGLSGIGAAWHLQKNCPGKHYAILEARATSGGTWDLFRYPGVRSDSDMHTLGYRFKPWVDDKSIADGPTILSYVRETAQENGIEQHIRYGCRVLRAEWSSSDALWTVRVEQGGKAATLTAAFVIMCSGYYSYAEGHNPDFPGAADFAGRIVHPQFWPDDLHYDGMNITVIGSGATAVTLVPALADLGAHVTMLQRSPSYVASRPEKDVTAIRLRRFLPEQIAYGLTRWKNVLLGSFFFRLARKKPVAFKQRLIGMVRDQLGPDYDVDTHFTPRYNPWDQRLCAVPDGDLFRAIRAGKAEVVTDTIDTFTPDGIRLASGRELTADVIVTATGLKMNTLGDVVLTVDGVAVDVSKTMAYKGMMFSNVPNIAYVFGYTNASWTLKADLTADYVCRVLNYMDRRGVTVATPRRNDPNITEEPFLDFSSGYVTRAADILPKQGSKKPWKLHQNYFRDLMALKFGKIDDGTLKFSNPARAKAA</sequence>
<evidence type="ECO:0000256" key="9">
    <source>
        <dbReference type="ARBA" id="ARBA00023033"/>
    </source>
</evidence>
<dbReference type="FunFam" id="3.50.50.60:FF:000228">
    <property type="entry name" value="FAD-containing monooxygenase EthA"/>
    <property type="match status" value="1"/>
</dbReference>
<comment type="similarity">
    <text evidence="3">Belongs to the FAD-binding monooxygenase family.</text>
</comment>
<dbReference type="OrthoDB" id="312624at2"/>
<evidence type="ECO:0000256" key="10">
    <source>
        <dbReference type="ARBA" id="ARBA00023136"/>
    </source>
</evidence>
<evidence type="ECO:0000256" key="5">
    <source>
        <dbReference type="ARBA" id="ARBA00022630"/>
    </source>
</evidence>
<dbReference type="KEGG" id="spha:D3Y57_05685"/>
<evidence type="ECO:0000313" key="12">
    <source>
        <dbReference type="Proteomes" id="UP000276254"/>
    </source>
</evidence>
<dbReference type="SUPFAM" id="SSF51905">
    <property type="entry name" value="FAD/NAD(P)-binding domain"/>
    <property type="match status" value="1"/>
</dbReference>
<comment type="cofactor">
    <cofactor evidence="1">
        <name>FAD</name>
        <dbReference type="ChEBI" id="CHEBI:57692"/>
    </cofactor>
</comment>
<dbReference type="Gene3D" id="3.50.50.60">
    <property type="entry name" value="FAD/NAD(P)-binding domain"/>
    <property type="match status" value="3"/>
</dbReference>
<evidence type="ECO:0000313" key="11">
    <source>
        <dbReference type="EMBL" id="AYJ85563.1"/>
    </source>
</evidence>
<dbReference type="GO" id="GO:0004497">
    <property type="term" value="F:monooxygenase activity"/>
    <property type="evidence" value="ECO:0007669"/>
    <property type="project" value="UniProtKB-KW"/>
</dbReference>
<dbReference type="Pfam" id="PF13738">
    <property type="entry name" value="Pyr_redox_3"/>
    <property type="match status" value="1"/>
</dbReference>
<proteinExistence type="inferred from homology"/>
<keyword evidence="5" id="KW-0285">Flavoprotein</keyword>
<dbReference type="InterPro" id="IPR051820">
    <property type="entry name" value="FAD-binding_MO"/>
</dbReference>
<keyword evidence="7" id="KW-0521">NADP</keyword>
<keyword evidence="6" id="KW-0274">FAD</keyword>
<evidence type="ECO:0000256" key="3">
    <source>
        <dbReference type="ARBA" id="ARBA00010139"/>
    </source>
</evidence>
<protein>
    <submittedName>
        <fullName evidence="11">NAD(P)/FAD-dependent oxidoreductase</fullName>
    </submittedName>
</protein>
<accession>A0A494TEX8</accession>
<evidence type="ECO:0000256" key="6">
    <source>
        <dbReference type="ARBA" id="ARBA00022827"/>
    </source>
</evidence>
<keyword evidence="4" id="KW-1003">Cell membrane</keyword>
<dbReference type="InterPro" id="IPR036188">
    <property type="entry name" value="FAD/NAD-bd_sf"/>
</dbReference>